<feature type="chain" id="PRO_5038510748" evidence="1">
    <location>
        <begin position="26"/>
        <end position="136"/>
    </location>
</feature>
<name>A0A371IPL2_9FIRM</name>
<proteinExistence type="predicted"/>
<feature type="signal peptide" evidence="1">
    <location>
        <begin position="1"/>
        <end position="25"/>
    </location>
</feature>
<reference evidence="2 3" key="1">
    <citation type="journal article" date="2017" name="Genome Announc.">
        <title>Draft Genome Sequence of Romboutsia maritimum sp. nov. Strain CCRI-22766(T), Isolated from Coastal Estuarine Mud.</title>
        <authorList>
            <person name="Maheux A.F."/>
            <person name="Boudreau D.K."/>
            <person name="Berube E."/>
            <person name="Boissinot M."/>
            <person name="Raymond F."/>
            <person name="Brodeur S."/>
            <person name="Corbeil J."/>
            <person name="Brightwell G."/>
            <person name="Broda D."/>
            <person name="Omar R.F."/>
            <person name="Bergeron M.G."/>
        </authorList>
    </citation>
    <scope>NUCLEOTIDE SEQUENCE [LARGE SCALE GENOMIC DNA]</scope>
    <source>
        <strain evidence="2 3">CCRI-22766</strain>
    </source>
</reference>
<dbReference type="EMBL" id="NOJZ02000067">
    <property type="protein sequence ID" value="RDY22414.1"/>
    <property type="molecule type" value="Genomic_DNA"/>
</dbReference>
<keyword evidence="3" id="KW-1185">Reference proteome</keyword>
<keyword evidence="1" id="KW-0732">Signal</keyword>
<comment type="caution">
    <text evidence="2">The sequence shown here is derived from an EMBL/GenBank/DDBJ whole genome shotgun (WGS) entry which is preliminary data.</text>
</comment>
<sequence>MKRNIFSILIFSVTLLLIGCSSSKANLPLHGFYQSDAVNGYHIQISFNKADNSFVEYIDNREVNKGMYEILKKDNTYKLSSDRQSFEISLKEDNSFDLTINQLNNGKPINMKYISDEPSSFGTKFDDIEGYKKLLD</sequence>
<protein>
    <submittedName>
        <fullName evidence="2">Uncharacterized protein</fullName>
    </submittedName>
</protein>
<gene>
    <name evidence="2" type="ORF">CHF27_013580</name>
</gene>
<evidence type="ECO:0000313" key="2">
    <source>
        <dbReference type="EMBL" id="RDY22414.1"/>
    </source>
</evidence>
<dbReference type="PROSITE" id="PS51257">
    <property type="entry name" value="PROKAR_LIPOPROTEIN"/>
    <property type="match status" value="1"/>
</dbReference>
<evidence type="ECO:0000256" key="1">
    <source>
        <dbReference type="SAM" id="SignalP"/>
    </source>
</evidence>
<evidence type="ECO:0000313" key="3">
    <source>
        <dbReference type="Proteomes" id="UP000243494"/>
    </source>
</evidence>
<accession>A0A371IPL2</accession>
<dbReference type="RefSeq" id="WP_095405554.1">
    <property type="nucleotide sequence ID" value="NZ_NOJZ02000067.1"/>
</dbReference>
<dbReference type="AlphaFoldDB" id="A0A371IPL2"/>
<organism evidence="2 3">
    <name type="scientific">Romboutsia maritimum</name>
    <dbReference type="NCBI Taxonomy" id="2020948"/>
    <lineage>
        <taxon>Bacteria</taxon>
        <taxon>Bacillati</taxon>
        <taxon>Bacillota</taxon>
        <taxon>Clostridia</taxon>
        <taxon>Peptostreptococcales</taxon>
        <taxon>Peptostreptococcaceae</taxon>
        <taxon>Romboutsia</taxon>
    </lineage>
</organism>
<dbReference type="OrthoDB" id="2864818at2"/>
<dbReference type="Proteomes" id="UP000243494">
    <property type="component" value="Unassembled WGS sequence"/>
</dbReference>